<dbReference type="AlphaFoldDB" id="A0A537J0F1"/>
<gene>
    <name evidence="3" type="ORF">E6H04_14610</name>
</gene>
<feature type="compositionally biased region" description="Polar residues" evidence="1">
    <location>
        <begin position="37"/>
        <end position="54"/>
    </location>
</feature>
<name>A0A537J0F1_9BACT</name>
<keyword evidence="2" id="KW-0732">Signal</keyword>
<feature type="chain" id="PRO_5022111137" evidence="2">
    <location>
        <begin position="24"/>
        <end position="67"/>
    </location>
</feature>
<organism evidence="3 4">
    <name type="scientific">Candidatus Segetimicrobium genomatis</name>
    <dbReference type="NCBI Taxonomy" id="2569760"/>
    <lineage>
        <taxon>Bacteria</taxon>
        <taxon>Bacillati</taxon>
        <taxon>Candidatus Sysuimicrobiota</taxon>
        <taxon>Candidatus Sysuimicrobiia</taxon>
        <taxon>Candidatus Sysuimicrobiales</taxon>
        <taxon>Candidatus Segetimicrobiaceae</taxon>
        <taxon>Candidatus Segetimicrobium</taxon>
    </lineage>
</organism>
<accession>A0A537J0F1</accession>
<sequence>MRTMIALLVLGTSLALTGSAAFAEGSGETPAPRQVMPAQSTDFSVSMGLSNSSGDPRPAFASESHQQ</sequence>
<reference evidence="3 4" key="1">
    <citation type="journal article" date="2019" name="Nat. Microbiol.">
        <title>Mediterranean grassland soil C-N compound turnover is dependent on rainfall and depth, and is mediated by genomically divergent microorganisms.</title>
        <authorList>
            <person name="Diamond S."/>
            <person name="Andeer P.F."/>
            <person name="Li Z."/>
            <person name="Crits-Christoph A."/>
            <person name="Burstein D."/>
            <person name="Anantharaman K."/>
            <person name="Lane K.R."/>
            <person name="Thomas B.C."/>
            <person name="Pan C."/>
            <person name="Northen T.R."/>
            <person name="Banfield J.F."/>
        </authorList>
    </citation>
    <scope>NUCLEOTIDE SEQUENCE [LARGE SCALE GENOMIC DNA]</scope>
    <source>
        <strain evidence="3">NP_7</strain>
    </source>
</reference>
<evidence type="ECO:0000256" key="1">
    <source>
        <dbReference type="SAM" id="MobiDB-lite"/>
    </source>
</evidence>
<feature type="region of interest" description="Disordered" evidence="1">
    <location>
        <begin position="23"/>
        <end position="67"/>
    </location>
</feature>
<evidence type="ECO:0000313" key="4">
    <source>
        <dbReference type="Proteomes" id="UP000320048"/>
    </source>
</evidence>
<evidence type="ECO:0000256" key="2">
    <source>
        <dbReference type="SAM" id="SignalP"/>
    </source>
</evidence>
<evidence type="ECO:0000313" key="3">
    <source>
        <dbReference type="EMBL" id="TMI77007.1"/>
    </source>
</evidence>
<comment type="caution">
    <text evidence="3">The sequence shown here is derived from an EMBL/GenBank/DDBJ whole genome shotgun (WGS) entry which is preliminary data.</text>
</comment>
<feature type="signal peptide" evidence="2">
    <location>
        <begin position="1"/>
        <end position="23"/>
    </location>
</feature>
<proteinExistence type="predicted"/>
<dbReference type="Proteomes" id="UP000320048">
    <property type="component" value="Unassembled WGS sequence"/>
</dbReference>
<dbReference type="EMBL" id="VBAO01000490">
    <property type="protein sequence ID" value="TMI77007.1"/>
    <property type="molecule type" value="Genomic_DNA"/>
</dbReference>
<protein>
    <submittedName>
        <fullName evidence="3">Uncharacterized protein</fullName>
    </submittedName>
</protein>